<keyword evidence="6 17" id="KW-0138">CF(0)</keyword>
<comment type="subunit">
    <text evidence="17">F-type ATPases have 2 components, F(1) - the catalytic core - and F(0) - the membrane proton channel. F(1) has five subunits: alpha(3), beta(3), gamma(1), delta(1), epsilon(1). F(0) has three main subunits: a(1), b(2) and c(10-14). The alpha and beta chains form an alternating ring which encloses part of the gamma chain. F(1) is attached to F(0) by a central stalk formed by the gamma and epsilon chains, while a peripheral stalk is formed by the delta and b chains.</text>
</comment>
<comment type="similarity">
    <text evidence="2">In the C-terminal section; belongs to the ATPase delta chain family.</text>
</comment>
<dbReference type="HAMAP" id="MF_01398">
    <property type="entry name" value="ATP_synth_b_bprime"/>
    <property type="match status" value="1"/>
</dbReference>
<dbReference type="GO" id="GO:0046961">
    <property type="term" value="F:proton-transporting ATPase activity, rotational mechanism"/>
    <property type="evidence" value="ECO:0007669"/>
    <property type="project" value="TreeGrafter"/>
</dbReference>
<dbReference type="InterPro" id="IPR005864">
    <property type="entry name" value="ATP_synth_F0_bsu_bac"/>
</dbReference>
<keyword evidence="5 17" id="KW-1003">Cell membrane</keyword>
<name>A0A9D1AAU7_9FIRM</name>
<dbReference type="Pfam" id="PF00430">
    <property type="entry name" value="ATP-synt_B"/>
    <property type="match status" value="1"/>
</dbReference>
<evidence type="ECO:0000313" key="21">
    <source>
        <dbReference type="Proteomes" id="UP000824258"/>
    </source>
</evidence>
<dbReference type="InterPro" id="IPR000711">
    <property type="entry name" value="ATPase_OSCP/dsu"/>
</dbReference>
<feature type="transmembrane region" description="Helical" evidence="17">
    <location>
        <begin position="6"/>
        <end position="27"/>
    </location>
</feature>
<keyword evidence="7 17" id="KW-0812">Transmembrane</keyword>
<dbReference type="GO" id="GO:0046933">
    <property type="term" value="F:proton-transporting ATP synthase activity, rotational mechanism"/>
    <property type="evidence" value="ECO:0007669"/>
    <property type="project" value="UniProtKB-UniRule"/>
</dbReference>
<comment type="similarity">
    <text evidence="1 17 18">Belongs to the ATPase B chain family.</text>
</comment>
<evidence type="ECO:0000256" key="16">
    <source>
        <dbReference type="ARBA" id="ARBA00037847"/>
    </source>
</evidence>
<evidence type="ECO:0000256" key="5">
    <source>
        <dbReference type="ARBA" id="ARBA00022475"/>
    </source>
</evidence>
<dbReference type="InterPro" id="IPR002146">
    <property type="entry name" value="ATP_synth_b/b'su_bac/chlpt"/>
</dbReference>
<dbReference type="Proteomes" id="UP000824258">
    <property type="component" value="Unassembled WGS sequence"/>
</dbReference>
<comment type="similarity">
    <text evidence="3">In the N-terminal section; belongs to the ATPase B chain family.</text>
</comment>
<keyword evidence="12" id="KW-0511">Multifunctional enzyme</keyword>
<evidence type="ECO:0000256" key="11">
    <source>
        <dbReference type="ARBA" id="ARBA00023136"/>
    </source>
</evidence>
<evidence type="ECO:0000256" key="18">
    <source>
        <dbReference type="RuleBase" id="RU003848"/>
    </source>
</evidence>
<comment type="function">
    <text evidence="14">This fusion protein includes a component of the F(0) channel (subunit b) and of the F(1) subunit (subunit delta). Two copies of subunit b and one of delta together form the peripheral 'stator' stalk which links F(1) to F(0).</text>
</comment>
<dbReference type="NCBIfam" id="TIGR01144">
    <property type="entry name" value="ATP_synt_b"/>
    <property type="match status" value="1"/>
</dbReference>
<sequence>MELYPIDLAIHLVNLVVLFLILRALLFNPVRKFLSAREARVAAELQEAADKNAQAEALKADYAEKLSKAEEECQAIVARGYKEGAEHAEDITKEAEAEAGRIVYQAKQEAKDLKQRAMDSAKDELTDLAVTMAGRVLRFDEATKQRIAAGETKKTGTKTGVLKLAMETDQETIDKMRAQLEAMLGTTLKLTIEVDESLIGGYAAYVDGRVYDFSYAAQLQTMKQKLS</sequence>
<dbReference type="EMBL" id="DVGD01000250">
    <property type="protein sequence ID" value="HIR10265.1"/>
    <property type="molecule type" value="Genomic_DNA"/>
</dbReference>
<comment type="caution">
    <text evidence="20">The sequence shown here is derived from an EMBL/GenBank/DDBJ whole genome shotgun (WGS) entry which is preliminary data.</text>
</comment>
<dbReference type="Pfam" id="PF00213">
    <property type="entry name" value="OSCP"/>
    <property type="match status" value="1"/>
</dbReference>
<dbReference type="SUPFAM" id="SSF81573">
    <property type="entry name" value="F1F0 ATP synthase subunit B, membrane domain"/>
    <property type="match status" value="1"/>
</dbReference>
<dbReference type="PANTHER" id="PTHR33445:SF1">
    <property type="entry name" value="ATP SYNTHASE SUBUNIT B"/>
    <property type="match status" value="1"/>
</dbReference>
<evidence type="ECO:0000256" key="15">
    <source>
        <dbReference type="ARBA" id="ARBA00025198"/>
    </source>
</evidence>
<evidence type="ECO:0000256" key="8">
    <source>
        <dbReference type="ARBA" id="ARBA00022781"/>
    </source>
</evidence>
<dbReference type="GO" id="GO:0012505">
    <property type="term" value="C:endomembrane system"/>
    <property type="evidence" value="ECO:0007669"/>
    <property type="project" value="UniProtKB-SubCell"/>
</dbReference>
<comment type="function">
    <text evidence="15 17">F(1)F(0) ATP synthase produces ATP from ADP in the presence of a proton or sodium gradient. F-type ATPases consist of two structural domains, F(1) containing the extramembraneous catalytic core and F(0) containing the membrane proton channel, linked together by a central stalk and a peripheral stalk. During catalysis, ATP synthesis in the catalytic domain of F(1) is coupled via a rotary mechanism of the central stalk subunits to proton translocation.</text>
</comment>
<keyword evidence="13 17" id="KW-0066">ATP synthesis</keyword>
<evidence type="ECO:0000256" key="17">
    <source>
        <dbReference type="HAMAP-Rule" id="MF_01398"/>
    </source>
</evidence>
<evidence type="ECO:0000256" key="13">
    <source>
        <dbReference type="ARBA" id="ARBA00023310"/>
    </source>
</evidence>
<gene>
    <name evidence="17 20" type="primary">atpF</name>
    <name evidence="20" type="ORF">IAA70_07655</name>
</gene>
<evidence type="ECO:0000256" key="14">
    <source>
        <dbReference type="ARBA" id="ARBA00024925"/>
    </source>
</evidence>
<feature type="coiled-coil region" evidence="19">
    <location>
        <begin position="38"/>
        <end position="79"/>
    </location>
</feature>
<evidence type="ECO:0000256" key="6">
    <source>
        <dbReference type="ARBA" id="ARBA00022547"/>
    </source>
</evidence>
<organism evidence="20 21">
    <name type="scientific">Candidatus Avoscillospira stercoripullorum</name>
    <dbReference type="NCBI Taxonomy" id="2840709"/>
    <lineage>
        <taxon>Bacteria</taxon>
        <taxon>Bacillati</taxon>
        <taxon>Bacillota</taxon>
        <taxon>Clostridia</taxon>
        <taxon>Eubacteriales</taxon>
        <taxon>Oscillospiraceae</taxon>
        <taxon>Oscillospiraceae incertae sedis</taxon>
        <taxon>Candidatus Avoscillospira</taxon>
    </lineage>
</organism>
<evidence type="ECO:0000256" key="1">
    <source>
        <dbReference type="ARBA" id="ARBA00005513"/>
    </source>
</evidence>
<evidence type="ECO:0000313" key="20">
    <source>
        <dbReference type="EMBL" id="HIR10265.1"/>
    </source>
</evidence>
<comment type="function">
    <text evidence="17">Component of the F(0) channel, it forms part of the peripheral stalk, linking F(1) to F(0).</text>
</comment>
<dbReference type="PANTHER" id="PTHR33445">
    <property type="entry name" value="ATP SYNTHASE SUBUNIT B', CHLOROPLASTIC"/>
    <property type="match status" value="1"/>
</dbReference>
<dbReference type="InterPro" id="IPR050059">
    <property type="entry name" value="ATP_synthase_B_chain"/>
</dbReference>
<keyword evidence="4 17" id="KW-0813">Transport</keyword>
<evidence type="ECO:0000256" key="2">
    <source>
        <dbReference type="ARBA" id="ARBA00010377"/>
    </source>
</evidence>
<evidence type="ECO:0000256" key="12">
    <source>
        <dbReference type="ARBA" id="ARBA00023268"/>
    </source>
</evidence>
<evidence type="ECO:0000256" key="10">
    <source>
        <dbReference type="ARBA" id="ARBA00023065"/>
    </source>
</evidence>
<keyword evidence="10 17" id="KW-0406">Ion transport</keyword>
<keyword evidence="11 17" id="KW-0472">Membrane</keyword>
<evidence type="ECO:0000256" key="19">
    <source>
        <dbReference type="SAM" id="Coils"/>
    </source>
</evidence>
<keyword evidence="9 17" id="KW-1133">Transmembrane helix</keyword>
<reference evidence="20" key="1">
    <citation type="submission" date="2020-10" db="EMBL/GenBank/DDBJ databases">
        <authorList>
            <person name="Gilroy R."/>
        </authorList>
    </citation>
    <scope>NUCLEOTIDE SEQUENCE</scope>
    <source>
        <strain evidence="20">ChiHjej9B8-7071</strain>
    </source>
</reference>
<evidence type="ECO:0000256" key="4">
    <source>
        <dbReference type="ARBA" id="ARBA00022448"/>
    </source>
</evidence>
<reference evidence="20" key="2">
    <citation type="journal article" date="2021" name="PeerJ">
        <title>Extensive microbial diversity within the chicken gut microbiome revealed by metagenomics and culture.</title>
        <authorList>
            <person name="Gilroy R."/>
            <person name="Ravi A."/>
            <person name="Getino M."/>
            <person name="Pursley I."/>
            <person name="Horton D.L."/>
            <person name="Alikhan N.F."/>
            <person name="Baker D."/>
            <person name="Gharbi K."/>
            <person name="Hall N."/>
            <person name="Watson M."/>
            <person name="Adriaenssens E.M."/>
            <person name="Foster-Nyarko E."/>
            <person name="Jarju S."/>
            <person name="Secka A."/>
            <person name="Antonio M."/>
            <person name="Oren A."/>
            <person name="Chaudhuri R.R."/>
            <person name="La Ragione R."/>
            <person name="Hildebrand F."/>
            <person name="Pallen M.J."/>
        </authorList>
    </citation>
    <scope>NUCLEOTIDE SEQUENCE</scope>
    <source>
        <strain evidence="20">ChiHjej9B8-7071</strain>
    </source>
</reference>
<comment type="subcellular location">
    <subcellularLocation>
        <location evidence="17">Cell membrane</location>
        <topology evidence="17">Single-pass membrane protein</topology>
    </subcellularLocation>
    <subcellularLocation>
        <location evidence="16">Endomembrane system</location>
        <topology evidence="16">Single-pass membrane protein</topology>
    </subcellularLocation>
</comment>
<dbReference type="CDD" id="cd06503">
    <property type="entry name" value="ATP-synt_Fo_b"/>
    <property type="match status" value="1"/>
</dbReference>
<evidence type="ECO:0000256" key="9">
    <source>
        <dbReference type="ARBA" id="ARBA00022989"/>
    </source>
</evidence>
<protein>
    <recommendedName>
        <fullName evidence="17">ATP synthase subunit b</fullName>
    </recommendedName>
    <alternativeName>
        <fullName evidence="17">ATP synthase F(0) sector subunit b</fullName>
    </alternativeName>
    <alternativeName>
        <fullName evidence="17">ATPase subunit I</fullName>
    </alternativeName>
    <alternativeName>
        <fullName evidence="17">F-type ATPase subunit b</fullName>
        <shortName evidence="17">F-ATPase subunit b</shortName>
    </alternativeName>
</protein>
<evidence type="ECO:0000256" key="3">
    <source>
        <dbReference type="ARBA" id="ARBA00010811"/>
    </source>
</evidence>
<keyword evidence="8 17" id="KW-0375">Hydrogen ion transport</keyword>
<proteinExistence type="inferred from homology"/>
<keyword evidence="19" id="KW-0175">Coiled coil</keyword>
<evidence type="ECO:0000256" key="7">
    <source>
        <dbReference type="ARBA" id="ARBA00022692"/>
    </source>
</evidence>
<dbReference type="GO" id="GO:0045259">
    <property type="term" value="C:proton-transporting ATP synthase complex"/>
    <property type="evidence" value="ECO:0007669"/>
    <property type="project" value="UniProtKB-KW"/>
</dbReference>
<dbReference type="InterPro" id="IPR028987">
    <property type="entry name" value="ATP_synth_B-like_membr_sf"/>
</dbReference>
<dbReference type="GO" id="GO:0005886">
    <property type="term" value="C:plasma membrane"/>
    <property type="evidence" value="ECO:0007669"/>
    <property type="project" value="UniProtKB-SubCell"/>
</dbReference>
<dbReference type="AlphaFoldDB" id="A0A9D1AAU7"/>
<accession>A0A9D1AAU7</accession>